<dbReference type="Gene3D" id="3.40.50.150">
    <property type="entry name" value="Vaccinia Virus protein VP39"/>
    <property type="match status" value="1"/>
</dbReference>
<organism evidence="2 3">
    <name type="scientific">Paenibacillus puldeungensis</name>
    <dbReference type="NCBI Taxonomy" id="696536"/>
    <lineage>
        <taxon>Bacteria</taxon>
        <taxon>Bacillati</taxon>
        <taxon>Bacillota</taxon>
        <taxon>Bacilli</taxon>
        <taxon>Bacillales</taxon>
        <taxon>Paenibacillaceae</taxon>
        <taxon>Paenibacillus</taxon>
    </lineage>
</organism>
<dbReference type="InterPro" id="IPR029063">
    <property type="entry name" value="SAM-dependent_MTases_sf"/>
</dbReference>
<dbReference type="Proteomes" id="UP001597262">
    <property type="component" value="Unassembled WGS sequence"/>
</dbReference>
<dbReference type="InterPro" id="IPR013216">
    <property type="entry name" value="Methyltransf_11"/>
</dbReference>
<keyword evidence="2" id="KW-0808">Transferase</keyword>
<dbReference type="GO" id="GO:0008168">
    <property type="term" value="F:methyltransferase activity"/>
    <property type="evidence" value="ECO:0007669"/>
    <property type="project" value="UniProtKB-KW"/>
</dbReference>
<proteinExistence type="predicted"/>
<dbReference type="EC" id="2.1.-.-" evidence="2"/>
<dbReference type="SUPFAM" id="SSF53335">
    <property type="entry name" value="S-adenosyl-L-methionine-dependent methyltransferases"/>
    <property type="match status" value="1"/>
</dbReference>
<gene>
    <name evidence="2" type="ORF">ACFQ3W_17205</name>
</gene>
<keyword evidence="2" id="KW-0489">Methyltransferase</keyword>
<evidence type="ECO:0000313" key="3">
    <source>
        <dbReference type="Proteomes" id="UP001597262"/>
    </source>
</evidence>
<protein>
    <submittedName>
        <fullName evidence="2">Class I SAM-dependent methyltransferase</fullName>
        <ecNumber evidence="2">2.1.-.-</ecNumber>
    </submittedName>
</protein>
<keyword evidence="3" id="KW-1185">Reference proteome</keyword>
<dbReference type="CDD" id="cd02440">
    <property type="entry name" value="AdoMet_MTases"/>
    <property type="match status" value="1"/>
</dbReference>
<dbReference type="Pfam" id="PF08241">
    <property type="entry name" value="Methyltransf_11"/>
    <property type="match status" value="1"/>
</dbReference>
<comment type="caution">
    <text evidence="2">The sequence shown here is derived from an EMBL/GenBank/DDBJ whole genome shotgun (WGS) entry which is preliminary data.</text>
</comment>
<dbReference type="GO" id="GO:0032259">
    <property type="term" value="P:methylation"/>
    <property type="evidence" value="ECO:0007669"/>
    <property type="project" value="UniProtKB-KW"/>
</dbReference>
<accession>A0ABW3RZZ8</accession>
<dbReference type="EMBL" id="JBHTLM010000013">
    <property type="protein sequence ID" value="MFD1178029.1"/>
    <property type="molecule type" value="Genomic_DNA"/>
</dbReference>
<feature type="domain" description="Methyltransferase type 11" evidence="1">
    <location>
        <begin position="38"/>
        <end position="135"/>
    </location>
</feature>
<reference evidence="3" key="1">
    <citation type="journal article" date="2019" name="Int. J. Syst. Evol. Microbiol.">
        <title>The Global Catalogue of Microorganisms (GCM) 10K type strain sequencing project: providing services to taxonomists for standard genome sequencing and annotation.</title>
        <authorList>
            <consortium name="The Broad Institute Genomics Platform"/>
            <consortium name="The Broad Institute Genome Sequencing Center for Infectious Disease"/>
            <person name="Wu L."/>
            <person name="Ma J."/>
        </authorList>
    </citation>
    <scope>NUCLEOTIDE SEQUENCE [LARGE SCALE GENOMIC DNA]</scope>
    <source>
        <strain evidence="3">CCUG 59189</strain>
    </source>
</reference>
<evidence type="ECO:0000259" key="1">
    <source>
        <dbReference type="Pfam" id="PF08241"/>
    </source>
</evidence>
<sequence>MNRKTKGDYAMLDIFKQIPLYRFLQYCQEESRLPRTILDCGAGGSQPPLSLFRTYGYETNGVEFDPKQLELANEYARHKAQLLHIQQGDMRHLDFASESMGFVYSYNSVFHMRKADVQQSVSEMKRILMPGGLMFVNFLTVNDSRCGQGRDLGKHEHEQFDDSVPVIHSYYEPGEPDLLFSDMEILYKEDRVLERIYEGEKIRQGFVDYIVKKADA</sequence>
<evidence type="ECO:0000313" key="2">
    <source>
        <dbReference type="EMBL" id="MFD1178029.1"/>
    </source>
</evidence>
<name>A0ABW3RZZ8_9BACL</name>